<protein>
    <submittedName>
        <fullName evidence="2">Uncharacterized protein</fullName>
    </submittedName>
</protein>
<keyword evidence="1" id="KW-0732">Signal</keyword>
<feature type="signal peptide" evidence="1">
    <location>
        <begin position="1"/>
        <end position="18"/>
    </location>
</feature>
<evidence type="ECO:0000256" key="1">
    <source>
        <dbReference type="SAM" id="SignalP"/>
    </source>
</evidence>
<gene>
    <name evidence="2" type="ORF">PEPS_18440</name>
</gene>
<dbReference type="EMBL" id="AP025292">
    <property type="protein sequence ID" value="BDC99563.1"/>
    <property type="molecule type" value="Genomic_DNA"/>
</dbReference>
<evidence type="ECO:0000313" key="2">
    <source>
        <dbReference type="EMBL" id="BDC99563.1"/>
    </source>
</evidence>
<accession>A0ABN6LDU1</accession>
<keyword evidence="3" id="KW-1185">Reference proteome</keyword>
<dbReference type="RefSeq" id="WP_338396874.1">
    <property type="nucleotide sequence ID" value="NZ_AP025292.1"/>
</dbReference>
<evidence type="ECO:0000313" key="3">
    <source>
        <dbReference type="Proteomes" id="UP001354989"/>
    </source>
</evidence>
<feature type="chain" id="PRO_5046412748" evidence="1">
    <location>
        <begin position="19"/>
        <end position="172"/>
    </location>
</feature>
<organism evidence="2 3">
    <name type="scientific">Persicobacter psychrovividus</name>
    <dbReference type="NCBI Taxonomy" id="387638"/>
    <lineage>
        <taxon>Bacteria</taxon>
        <taxon>Pseudomonadati</taxon>
        <taxon>Bacteroidota</taxon>
        <taxon>Cytophagia</taxon>
        <taxon>Cytophagales</taxon>
        <taxon>Persicobacteraceae</taxon>
        <taxon>Persicobacter</taxon>
    </lineage>
</organism>
<dbReference type="PROSITE" id="PS51257">
    <property type="entry name" value="PROKAR_LIPOPROTEIN"/>
    <property type="match status" value="1"/>
</dbReference>
<sequence>MKNLLLLFLAFSAVFGMTSCESGPDSNVELSGIDFNLNKGITFHTGSSDFNARFHLKATTAFDGMTVELYREDSRRDTDVKSISIHPGKDAEFNQGQSLRALGLGKYDKTNIKNMFIPSIFEESEFNFDLNQLIRENAVARREEKTYYNIDIKVRDRAGFEKTYEVPVTVLP</sequence>
<proteinExistence type="predicted"/>
<reference evidence="2 3" key="1">
    <citation type="submission" date="2021-12" db="EMBL/GenBank/DDBJ databases">
        <title>Genome sequencing of bacteria with rrn-lacking chromosome and rrn-plasmid.</title>
        <authorList>
            <person name="Anda M."/>
            <person name="Iwasaki W."/>
        </authorList>
    </citation>
    <scope>NUCLEOTIDE SEQUENCE [LARGE SCALE GENOMIC DNA]</scope>
    <source>
        <strain evidence="2 3">NBRC 101262</strain>
    </source>
</reference>
<dbReference type="Proteomes" id="UP001354989">
    <property type="component" value="Chromosome"/>
</dbReference>
<name>A0ABN6LDU1_9BACT</name>